<dbReference type="EC" id="2.7.7.65" evidence="1"/>
<reference evidence="4 5" key="1">
    <citation type="submission" date="2018-06" db="EMBL/GenBank/DDBJ databases">
        <title>OYT1 Genome Sequencing.</title>
        <authorList>
            <person name="Kato S."/>
            <person name="Itoh T."/>
            <person name="Ohkuma M."/>
        </authorList>
    </citation>
    <scope>NUCLEOTIDE SEQUENCE [LARGE SCALE GENOMIC DNA]</scope>
    <source>
        <strain evidence="4 5">OYT1</strain>
    </source>
</reference>
<dbReference type="PANTHER" id="PTHR45138:SF9">
    <property type="entry name" value="DIGUANYLATE CYCLASE DGCM-RELATED"/>
    <property type="match status" value="1"/>
</dbReference>
<sequence>MRTFPLTGKILQHLETLTRYRDTSLLKISLMNTLLSLTRISEVRLYDVFESEGEHLLALSAWSEQGEVHGSNDSPSDDQVVMVEIDSPIAQALSTQKSVAIQSVSGYQTCVPIVLGDKPIAIFEFDSEQLITDHEQDVLDGVIGVFRNYLDLLRDSQHDTLTGLLNRKTFDFGFAGLLASYGQESTHPSEDLRRVADNHWLAVMDIDHFKRINDKFGHLYGDEVLILMANLMRTSFRRHDRLYRFGGEEFVVLMRNVDVDGVRSKLEKFRQSVEQHEFPQVGQVTISIGFAPIMTSDTPSVVVGKADEALYFAKEHGRNRVCGYDELIASGELAPMKSNQDADFF</sequence>
<dbReference type="InterPro" id="IPR000160">
    <property type="entry name" value="GGDEF_dom"/>
</dbReference>
<dbReference type="RefSeq" id="WP_084611955.1">
    <property type="nucleotide sequence ID" value="NZ_AP018738.1"/>
</dbReference>
<dbReference type="PANTHER" id="PTHR45138">
    <property type="entry name" value="REGULATORY COMPONENTS OF SENSORY TRANSDUCTION SYSTEM"/>
    <property type="match status" value="1"/>
</dbReference>
<dbReference type="Gene3D" id="3.30.70.270">
    <property type="match status" value="1"/>
</dbReference>
<evidence type="ECO:0000313" key="5">
    <source>
        <dbReference type="Proteomes" id="UP000033070"/>
    </source>
</evidence>
<keyword evidence="5" id="KW-1185">Reference proteome</keyword>
<dbReference type="SMART" id="SM00267">
    <property type="entry name" value="GGDEF"/>
    <property type="match status" value="1"/>
</dbReference>
<dbReference type="AlphaFoldDB" id="A0A2Z6GEI5"/>
<dbReference type="GO" id="GO:0005886">
    <property type="term" value="C:plasma membrane"/>
    <property type="evidence" value="ECO:0007669"/>
    <property type="project" value="TreeGrafter"/>
</dbReference>
<dbReference type="GO" id="GO:0052621">
    <property type="term" value="F:diguanylate cyclase activity"/>
    <property type="evidence" value="ECO:0007669"/>
    <property type="project" value="UniProtKB-EC"/>
</dbReference>
<comment type="catalytic activity">
    <reaction evidence="2">
        <text>2 GTP = 3',3'-c-di-GMP + 2 diphosphate</text>
        <dbReference type="Rhea" id="RHEA:24898"/>
        <dbReference type="ChEBI" id="CHEBI:33019"/>
        <dbReference type="ChEBI" id="CHEBI:37565"/>
        <dbReference type="ChEBI" id="CHEBI:58805"/>
        <dbReference type="EC" id="2.7.7.65"/>
    </reaction>
</comment>
<dbReference type="FunFam" id="3.30.70.270:FF:000001">
    <property type="entry name" value="Diguanylate cyclase domain protein"/>
    <property type="match status" value="1"/>
</dbReference>
<organism evidence="4 5">
    <name type="scientific">Ferriphaselus amnicola</name>
    <dbReference type="NCBI Taxonomy" id="1188319"/>
    <lineage>
        <taxon>Bacteria</taxon>
        <taxon>Pseudomonadati</taxon>
        <taxon>Pseudomonadota</taxon>
        <taxon>Betaproteobacteria</taxon>
        <taxon>Nitrosomonadales</taxon>
        <taxon>Gallionellaceae</taxon>
        <taxon>Ferriphaselus</taxon>
    </lineage>
</organism>
<proteinExistence type="predicted"/>
<evidence type="ECO:0000259" key="3">
    <source>
        <dbReference type="PROSITE" id="PS50887"/>
    </source>
</evidence>
<dbReference type="InterPro" id="IPR050469">
    <property type="entry name" value="Diguanylate_Cyclase"/>
</dbReference>
<evidence type="ECO:0000313" key="4">
    <source>
        <dbReference type="EMBL" id="BBE51729.1"/>
    </source>
</evidence>
<name>A0A2Z6GEI5_9PROT</name>
<dbReference type="InterPro" id="IPR029787">
    <property type="entry name" value="Nucleotide_cyclase"/>
</dbReference>
<dbReference type="PROSITE" id="PS50887">
    <property type="entry name" value="GGDEF"/>
    <property type="match status" value="1"/>
</dbReference>
<feature type="domain" description="GGDEF" evidence="3">
    <location>
        <begin position="197"/>
        <end position="326"/>
    </location>
</feature>
<protein>
    <recommendedName>
        <fullName evidence="1">diguanylate cyclase</fullName>
        <ecNumber evidence="1">2.7.7.65</ecNumber>
    </recommendedName>
</protein>
<dbReference type="NCBIfam" id="TIGR00254">
    <property type="entry name" value="GGDEF"/>
    <property type="match status" value="1"/>
</dbReference>
<evidence type="ECO:0000256" key="2">
    <source>
        <dbReference type="ARBA" id="ARBA00034247"/>
    </source>
</evidence>
<dbReference type="SUPFAM" id="SSF55073">
    <property type="entry name" value="Nucleotide cyclase"/>
    <property type="match status" value="1"/>
</dbReference>
<dbReference type="OrthoDB" id="9813903at2"/>
<evidence type="ECO:0000256" key="1">
    <source>
        <dbReference type="ARBA" id="ARBA00012528"/>
    </source>
</evidence>
<dbReference type="EMBL" id="AP018738">
    <property type="protein sequence ID" value="BBE51729.1"/>
    <property type="molecule type" value="Genomic_DNA"/>
</dbReference>
<dbReference type="InterPro" id="IPR043128">
    <property type="entry name" value="Rev_trsase/Diguanyl_cyclase"/>
</dbReference>
<dbReference type="Proteomes" id="UP000033070">
    <property type="component" value="Chromosome"/>
</dbReference>
<dbReference type="GO" id="GO:0043709">
    <property type="term" value="P:cell adhesion involved in single-species biofilm formation"/>
    <property type="evidence" value="ECO:0007669"/>
    <property type="project" value="TreeGrafter"/>
</dbReference>
<dbReference type="GO" id="GO:1902201">
    <property type="term" value="P:negative regulation of bacterial-type flagellum-dependent cell motility"/>
    <property type="evidence" value="ECO:0007669"/>
    <property type="project" value="TreeGrafter"/>
</dbReference>
<dbReference type="KEGG" id="fam:OYT1_ch2209"/>
<gene>
    <name evidence="4" type="ORF">OYT1_ch2209</name>
</gene>
<accession>A0A2Z6GEI5</accession>
<dbReference type="Pfam" id="PF00990">
    <property type="entry name" value="GGDEF"/>
    <property type="match status" value="1"/>
</dbReference>
<dbReference type="CDD" id="cd01949">
    <property type="entry name" value="GGDEF"/>
    <property type="match status" value="1"/>
</dbReference>
<dbReference type="STRING" id="1188319.OYT1_01198"/>